<evidence type="ECO:0000313" key="3">
    <source>
        <dbReference type="Proteomes" id="UP000033966"/>
    </source>
</evidence>
<sequence>MTKVDDDLFVEDDEFNDDELSKEPPETSDEEVEEDE</sequence>
<dbReference type="Proteomes" id="UP000033966">
    <property type="component" value="Unassembled WGS sequence"/>
</dbReference>
<reference evidence="2 3" key="1">
    <citation type="journal article" date="2015" name="Nature">
        <title>rRNA introns, odd ribosomes, and small enigmatic genomes across a large radiation of phyla.</title>
        <authorList>
            <person name="Brown C.T."/>
            <person name="Hug L.A."/>
            <person name="Thomas B.C."/>
            <person name="Sharon I."/>
            <person name="Castelle C.J."/>
            <person name="Singh A."/>
            <person name="Wilkins M.J."/>
            <person name="Williams K.H."/>
            <person name="Banfield J.F."/>
        </authorList>
    </citation>
    <scope>NUCLEOTIDE SEQUENCE [LARGE SCALE GENOMIC DNA]</scope>
</reference>
<accession>A0A0G1P314</accession>
<gene>
    <name evidence="2" type="ORF">UW92_C0027G0003</name>
</gene>
<name>A0A0G1P314_9BACT</name>
<comment type="caution">
    <text evidence="2">The sequence shown here is derived from an EMBL/GenBank/DDBJ whole genome shotgun (WGS) entry which is preliminary data.</text>
</comment>
<feature type="compositionally biased region" description="Acidic residues" evidence="1">
    <location>
        <begin position="7"/>
        <end position="18"/>
    </location>
</feature>
<dbReference type="EMBL" id="LCKF01000027">
    <property type="protein sequence ID" value="KKT90769.1"/>
    <property type="molecule type" value="Genomic_DNA"/>
</dbReference>
<dbReference type="AlphaFoldDB" id="A0A0G1P314"/>
<evidence type="ECO:0000313" key="2">
    <source>
        <dbReference type="EMBL" id="KKT90769.1"/>
    </source>
</evidence>
<feature type="compositionally biased region" description="Acidic residues" evidence="1">
    <location>
        <begin position="26"/>
        <end position="36"/>
    </location>
</feature>
<feature type="region of interest" description="Disordered" evidence="1">
    <location>
        <begin position="1"/>
        <end position="36"/>
    </location>
</feature>
<proteinExistence type="predicted"/>
<organism evidence="2 3">
    <name type="scientific">Candidatus Jorgensenbacteria bacterium GW2011_GWA2_45_13</name>
    <dbReference type="NCBI Taxonomy" id="1618662"/>
    <lineage>
        <taxon>Bacteria</taxon>
        <taxon>Candidatus Joergenseniibacteriota</taxon>
    </lineage>
</organism>
<protein>
    <submittedName>
        <fullName evidence="2">Uncharacterized protein</fullName>
    </submittedName>
</protein>
<evidence type="ECO:0000256" key="1">
    <source>
        <dbReference type="SAM" id="MobiDB-lite"/>
    </source>
</evidence>